<evidence type="ECO:0000313" key="2">
    <source>
        <dbReference type="Proteomes" id="UP000044377"/>
    </source>
</evidence>
<gene>
    <name evidence="1" type="ORF">BN1221_03804c</name>
</gene>
<dbReference type="EMBL" id="CGIG01000001">
    <property type="protein sequence ID" value="CPR19522.1"/>
    <property type="molecule type" value="Genomic_DNA"/>
</dbReference>
<keyword evidence="2" id="KW-1185">Reference proteome</keyword>
<sequence length="37" mass="4504">MPAFYVYDSHFVMDFIRFSRRLTGNRRKTYAEKMVAV</sequence>
<protein>
    <submittedName>
        <fullName evidence="1">Uncharacterized protein</fullName>
    </submittedName>
</protein>
<organism evidence="1 2">
    <name type="scientific">Brenneria goodwinii</name>
    <dbReference type="NCBI Taxonomy" id="1109412"/>
    <lineage>
        <taxon>Bacteria</taxon>
        <taxon>Pseudomonadati</taxon>
        <taxon>Pseudomonadota</taxon>
        <taxon>Gammaproteobacteria</taxon>
        <taxon>Enterobacterales</taxon>
        <taxon>Pectobacteriaceae</taxon>
        <taxon>Brenneria</taxon>
    </lineage>
</organism>
<reference evidence="2" key="1">
    <citation type="submission" date="2015-01" db="EMBL/GenBank/DDBJ databases">
        <authorList>
            <person name="Paterson Steve"/>
        </authorList>
    </citation>
    <scope>NUCLEOTIDE SEQUENCE [LARGE SCALE GENOMIC DNA]</scope>
    <source>
        <strain evidence="2">OBR1</strain>
    </source>
</reference>
<dbReference type="AlphaFoldDB" id="A0A0G4K028"/>
<proteinExistence type="predicted"/>
<accession>A0A0G4K028</accession>
<dbReference type="Proteomes" id="UP000044377">
    <property type="component" value="Unassembled WGS sequence"/>
</dbReference>
<evidence type="ECO:0000313" key="1">
    <source>
        <dbReference type="EMBL" id="CPR19522.1"/>
    </source>
</evidence>
<name>A0A0G4K028_9GAMM</name>